<dbReference type="PANTHER" id="PTHR21659:SF114">
    <property type="entry name" value="PROTEIN SNA4"/>
    <property type="match status" value="1"/>
</dbReference>
<dbReference type="RefSeq" id="XP_001644765.1">
    <property type="nucleotide sequence ID" value="XM_001644715.1"/>
</dbReference>
<dbReference type="HOGENOM" id="CLU_107649_0_2_1"/>
<evidence type="ECO:0000256" key="3">
    <source>
        <dbReference type="ARBA" id="ARBA00022692"/>
    </source>
</evidence>
<evidence type="ECO:0000256" key="4">
    <source>
        <dbReference type="ARBA" id="ARBA00022989"/>
    </source>
</evidence>
<dbReference type="GO" id="GO:0016020">
    <property type="term" value="C:membrane"/>
    <property type="evidence" value="ECO:0007669"/>
    <property type="project" value="UniProtKB-SubCell"/>
</dbReference>
<evidence type="ECO:0000256" key="6">
    <source>
        <dbReference type="SAM" id="MobiDB-lite"/>
    </source>
</evidence>
<gene>
    <name evidence="8" type="ORF">Kpol_1020p15</name>
</gene>
<feature type="transmembrane region" description="Helical" evidence="7">
    <location>
        <begin position="13"/>
        <end position="31"/>
    </location>
</feature>
<dbReference type="GeneID" id="5545085"/>
<proteinExistence type="inferred from homology"/>
<evidence type="ECO:0000256" key="5">
    <source>
        <dbReference type="ARBA" id="ARBA00023136"/>
    </source>
</evidence>
<evidence type="ECO:0008006" key="10">
    <source>
        <dbReference type="Google" id="ProtNLM"/>
    </source>
</evidence>
<sequence length="139" mass="15581">MCFYFVCCSVSDFILYLVAIIFPPAAVVLRSGCCSIDFFINILLTILGFVPGMLHAFYYITITSPLRNNTEYLYVYQEGYVQDPERLDNAVQNSTPTLQTPLIYGSHSDHHSSTDRPSNGQNETKKSSTPAPPPYTELP</sequence>
<evidence type="ECO:0000256" key="7">
    <source>
        <dbReference type="SAM" id="Phobius"/>
    </source>
</evidence>
<reference evidence="8 9" key="1">
    <citation type="journal article" date="2007" name="Proc. Natl. Acad. Sci. U.S.A.">
        <title>Independent sorting-out of thousands of duplicated gene pairs in two yeast species descended from a whole-genome duplication.</title>
        <authorList>
            <person name="Scannell D.R."/>
            <person name="Frank A.C."/>
            <person name="Conant G.C."/>
            <person name="Byrne K.P."/>
            <person name="Woolfit M."/>
            <person name="Wolfe K.H."/>
        </authorList>
    </citation>
    <scope>NUCLEOTIDE SEQUENCE [LARGE SCALE GENOMIC DNA]</scope>
    <source>
        <strain evidence="9">ATCC 22028 / DSM 70294 / BCRC 21397 / CBS 2163 / NBRC 10782 / NRRL Y-8283 / UCD 57-17</strain>
    </source>
</reference>
<evidence type="ECO:0000256" key="1">
    <source>
        <dbReference type="ARBA" id="ARBA00004370"/>
    </source>
</evidence>
<dbReference type="Pfam" id="PF01679">
    <property type="entry name" value="Pmp3"/>
    <property type="match status" value="1"/>
</dbReference>
<protein>
    <recommendedName>
        <fullName evidence="10">Plasma membrane proteolipid 3</fullName>
    </recommendedName>
</protein>
<dbReference type="AlphaFoldDB" id="A7TLC6"/>
<dbReference type="Proteomes" id="UP000000267">
    <property type="component" value="Unassembled WGS sequence"/>
</dbReference>
<keyword evidence="5 7" id="KW-0472">Membrane</keyword>
<dbReference type="eggNOG" id="KOG1773">
    <property type="taxonomic scope" value="Eukaryota"/>
</dbReference>
<evidence type="ECO:0000313" key="8">
    <source>
        <dbReference type="EMBL" id="EDO16907.1"/>
    </source>
</evidence>
<evidence type="ECO:0000313" key="9">
    <source>
        <dbReference type="Proteomes" id="UP000000267"/>
    </source>
</evidence>
<dbReference type="OMA" id="FYQQGWV"/>
<accession>A7TLC6</accession>
<feature type="transmembrane region" description="Helical" evidence="7">
    <location>
        <begin position="38"/>
        <end position="60"/>
    </location>
</feature>
<organism evidence="9">
    <name type="scientific">Vanderwaltozyma polyspora (strain ATCC 22028 / DSM 70294 / BCRC 21397 / CBS 2163 / NBRC 10782 / NRRL Y-8283 / UCD 57-17)</name>
    <name type="common">Kluyveromyces polysporus</name>
    <dbReference type="NCBI Taxonomy" id="436907"/>
    <lineage>
        <taxon>Eukaryota</taxon>
        <taxon>Fungi</taxon>
        <taxon>Dikarya</taxon>
        <taxon>Ascomycota</taxon>
        <taxon>Saccharomycotina</taxon>
        <taxon>Saccharomycetes</taxon>
        <taxon>Saccharomycetales</taxon>
        <taxon>Saccharomycetaceae</taxon>
        <taxon>Vanderwaltozyma</taxon>
    </lineage>
</organism>
<dbReference type="OrthoDB" id="2802411at2759"/>
<dbReference type="InterPro" id="IPR000612">
    <property type="entry name" value="PMP3"/>
</dbReference>
<keyword evidence="9" id="KW-1185">Reference proteome</keyword>
<keyword evidence="4 7" id="KW-1133">Transmembrane helix</keyword>
<name>A7TLC6_VANPO</name>
<dbReference type="KEGG" id="vpo:Kpol_1020p15"/>
<comment type="subcellular location">
    <subcellularLocation>
        <location evidence="1">Membrane</location>
    </subcellularLocation>
</comment>
<dbReference type="EMBL" id="DS480414">
    <property type="protein sequence ID" value="EDO16907.1"/>
    <property type="molecule type" value="Genomic_DNA"/>
</dbReference>
<dbReference type="PANTHER" id="PTHR21659">
    <property type="entry name" value="HYDROPHOBIC PROTEIN RCI2 LOW TEMPERATURE AND SALT RESPONSIVE PROTEIN LTI6 -RELATED"/>
    <property type="match status" value="1"/>
</dbReference>
<dbReference type="PROSITE" id="PS01309">
    <property type="entry name" value="UPF0057"/>
    <property type="match status" value="1"/>
</dbReference>
<dbReference type="InParanoid" id="A7TLC6"/>
<dbReference type="PhylomeDB" id="A7TLC6"/>
<keyword evidence="3 7" id="KW-0812">Transmembrane</keyword>
<evidence type="ECO:0000256" key="2">
    <source>
        <dbReference type="ARBA" id="ARBA00009530"/>
    </source>
</evidence>
<dbReference type="FunCoup" id="A7TLC6">
    <property type="interactions" value="357"/>
</dbReference>
<feature type="region of interest" description="Disordered" evidence="6">
    <location>
        <begin position="97"/>
        <end position="139"/>
    </location>
</feature>
<comment type="similarity">
    <text evidence="2">Belongs to the UPF0057 (PMP3) family.</text>
</comment>
<feature type="compositionally biased region" description="Pro residues" evidence="6">
    <location>
        <begin position="130"/>
        <end position="139"/>
    </location>
</feature>